<gene>
    <name evidence="1" type="ORF">Syun_013862</name>
</gene>
<dbReference type="EMBL" id="JBBNAF010000006">
    <property type="protein sequence ID" value="KAK9134532.1"/>
    <property type="molecule type" value="Genomic_DNA"/>
</dbReference>
<proteinExistence type="predicted"/>
<reference evidence="1 2" key="1">
    <citation type="submission" date="2024-01" db="EMBL/GenBank/DDBJ databases">
        <title>Genome assemblies of Stephania.</title>
        <authorList>
            <person name="Yang L."/>
        </authorList>
    </citation>
    <scope>NUCLEOTIDE SEQUENCE [LARGE SCALE GENOMIC DNA]</scope>
    <source>
        <strain evidence="1">YNDBR</strain>
        <tissue evidence="1">Leaf</tissue>
    </source>
</reference>
<protein>
    <submittedName>
        <fullName evidence="1">Uncharacterized protein</fullName>
    </submittedName>
</protein>
<comment type="caution">
    <text evidence="1">The sequence shown here is derived from an EMBL/GenBank/DDBJ whole genome shotgun (WGS) entry which is preliminary data.</text>
</comment>
<evidence type="ECO:0000313" key="1">
    <source>
        <dbReference type="EMBL" id="KAK9134532.1"/>
    </source>
</evidence>
<dbReference type="Proteomes" id="UP001420932">
    <property type="component" value="Unassembled WGS sequence"/>
</dbReference>
<organism evidence="1 2">
    <name type="scientific">Stephania yunnanensis</name>
    <dbReference type="NCBI Taxonomy" id="152371"/>
    <lineage>
        <taxon>Eukaryota</taxon>
        <taxon>Viridiplantae</taxon>
        <taxon>Streptophyta</taxon>
        <taxon>Embryophyta</taxon>
        <taxon>Tracheophyta</taxon>
        <taxon>Spermatophyta</taxon>
        <taxon>Magnoliopsida</taxon>
        <taxon>Ranunculales</taxon>
        <taxon>Menispermaceae</taxon>
        <taxon>Menispermoideae</taxon>
        <taxon>Cissampelideae</taxon>
        <taxon>Stephania</taxon>
    </lineage>
</organism>
<dbReference type="AlphaFoldDB" id="A0AAP0JIE3"/>
<accession>A0AAP0JIE3</accession>
<name>A0AAP0JIE3_9MAGN</name>
<evidence type="ECO:0000313" key="2">
    <source>
        <dbReference type="Proteomes" id="UP001420932"/>
    </source>
</evidence>
<keyword evidence="2" id="KW-1185">Reference proteome</keyword>
<sequence length="195" mass="22336">MAKAKETTSSMGQLPQLPCHAMPESGNFVLYNSTSRISSCSTVRTPANIIKNITNDHWDFPINERTQFYRATLDRCRWDLQGVLSYIISKWQLLNKMVFIKQVNNRCDPKGLCGLNAYYVHIDAEPECRYIPQFDFINQADKTSDCVRIRKISYDCRNNTKKEEEMTSTMTPVRDQVIHRTADDGATQCGVSDHG</sequence>